<proteinExistence type="predicted"/>
<evidence type="ECO:0000259" key="9">
    <source>
        <dbReference type="PROSITE" id="PS50893"/>
    </source>
</evidence>
<dbReference type="GO" id="GO:0016887">
    <property type="term" value="F:ATP hydrolysis activity"/>
    <property type="evidence" value="ECO:0007669"/>
    <property type="project" value="InterPro"/>
</dbReference>
<feature type="transmembrane region" description="Helical" evidence="8">
    <location>
        <begin position="21"/>
        <end position="45"/>
    </location>
</feature>
<evidence type="ECO:0000256" key="8">
    <source>
        <dbReference type="SAM" id="Phobius"/>
    </source>
</evidence>
<keyword evidence="3" id="KW-0547">Nucleotide-binding</keyword>
<reference evidence="11 12" key="1">
    <citation type="journal article" date="2014" name="Appl. Environ. Microbiol.">
        <title>Genomic encyclopedia of type strains of the genus Bifidobacterium.</title>
        <authorList>
            <person name="Milani C."/>
            <person name="Lugli G.A."/>
            <person name="Duranti S."/>
            <person name="Turroni F."/>
            <person name="Bottacini F."/>
            <person name="Mangifesta M."/>
            <person name="Sanchez B."/>
            <person name="Viappiani A."/>
            <person name="Mancabelli L."/>
            <person name="Taminiau B."/>
            <person name="Delcenserie V."/>
            <person name="Barrangou R."/>
            <person name="Margolles A."/>
            <person name="van Sinderen D."/>
            <person name="Ventura M."/>
        </authorList>
    </citation>
    <scope>NUCLEOTIDE SEQUENCE [LARGE SCALE GENOMIC DNA]</scope>
    <source>
        <strain evidence="11 12">LMG 11587</strain>
    </source>
</reference>
<dbReference type="InterPro" id="IPR003439">
    <property type="entry name" value="ABC_transporter-like_ATP-bd"/>
</dbReference>
<keyword evidence="5 8" id="KW-1133">Transmembrane helix</keyword>
<dbReference type="InterPro" id="IPR027417">
    <property type="entry name" value="P-loop_NTPase"/>
</dbReference>
<keyword evidence="12" id="KW-1185">Reference proteome</keyword>
<dbReference type="Gene3D" id="1.20.1560.10">
    <property type="entry name" value="ABC transporter type 1, transmembrane domain"/>
    <property type="match status" value="1"/>
</dbReference>
<comment type="subcellular location">
    <subcellularLocation>
        <location evidence="1">Cell membrane</location>
        <topology evidence="1">Multi-pass membrane protein</topology>
    </subcellularLocation>
</comment>
<dbReference type="InterPro" id="IPR017871">
    <property type="entry name" value="ABC_transporter-like_CS"/>
</dbReference>
<keyword evidence="2 8" id="KW-0812">Transmembrane</keyword>
<evidence type="ECO:0000256" key="2">
    <source>
        <dbReference type="ARBA" id="ARBA00022692"/>
    </source>
</evidence>
<keyword evidence="4 11" id="KW-0067">ATP-binding</keyword>
<dbReference type="PANTHER" id="PTHR24221:SF261">
    <property type="entry name" value="GLUTATHIONE_L-CYSTEINE TRANSPORT SYSTEM ATP-BINDING_PERMEASE PROTEIN CYDD"/>
    <property type="match status" value="1"/>
</dbReference>
<dbReference type="SUPFAM" id="SSF90123">
    <property type="entry name" value="ABC transporter transmembrane region"/>
    <property type="match status" value="1"/>
</dbReference>
<gene>
    <name evidence="11" type="ORF">BINDI_0010</name>
</gene>
<evidence type="ECO:0000313" key="12">
    <source>
        <dbReference type="Proteomes" id="UP000028569"/>
    </source>
</evidence>
<feature type="transmembrane region" description="Helical" evidence="8">
    <location>
        <begin position="283"/>
        <end position="300"/>
    </location>
</feature>
<feature type="domain" description="ABC transmembrane type-1" evidence="10">
    <location>
        <begin position="22"/>
        <end position="311"/>
    </location>
</feature>
<dbReference type="Pfam" id="PF00664">
    <property type="entry name" value="ABC_membrane"/>
    <property type="match status" value="1"/>
</dbReference>
<feature type="transmembrane region" description="Helical" evidence="8">
    <location>
        <begin position="259"/>
        <end position="277"/>
    </location>
</feature>
<evidence type="ECO:0000256" key="6">
    <source>
        <dbReference type="ARBA" id="ARBA00023136"/>
    </source>
</evidence>
<evidence type="ECO:0000313" key="11">
    <source>
        <dbReference type="EMBL" id="AIC91296.1"/>
    </source>
</evidence>
<feature type="transmembrane region" description="Helical" evidence="8">
    <location>
        <begin position="65"/>
        <end position="86"/>
    </location>
</feature>
<evidence type="ECO:0000256" key="3">
    <source>
        <dbReference type="ARBA" id="ARBA00022741"/>
    </source>
</evidence>
<dbReference type="EC" id="3.6.3.42" evidence="11"/>
<dbReference type="Pfam" id="PF00005">
    <property type="entry name" value="ABC_tran"/>
    <property type="match status" value="1"/>
</dbReference>
<dbReference type="PROSITE" id="PS50929">
    <property type="entry name" value="ABC_TM1F"/>
    <property type="match status" value="1"/>
</dbReference>
<dbReference type="GO" id="GO:0034040">
    <property type="term" value="F:ATPase-coupled lipid transmembrane transporter activity"/>
    <property type="evidence" value="ECO:0007669"/>
    <property type="project" value="TreeGrafter"/>
</dbReference>
<keyword evidence="11" id="KW-0378">Hydrolase</keyword>
<dbReference type="Proteomes" id="UP000028569">
    <property type="component" value="Chromosome"/>
</dbReference>
<dbReference type="RefSeq" id="WP_081830713.1">
    <property type="nucleotide sequence ID" value="NZ_CP006018.1"/>
</dbReference>
<protein>
    <submittedName>
        <fullName evidence="11">Putative ABC transporter, ATP-binding protein</fullName>
        <ecNumber evidence="11">3.6.3.42</ecNumber>
    </submittedName>
</protein>
<feature type="compositionally biased region" description="Low complexity" evidence="7">
    <location>
        <begin position="352"/>
        <end position="366"/>
    </location>
</feature>
<dbReference type="PROSITE" id="PS00211">
    <property type="entry name" value="ABC_TRANSPORTER_1"/>
    <property type="match status" value="1"/>
</dbReference>
<name>A0A087VSG7_9BIFI</name>
<dbReference type="AlphaFoldDB" id="A0A087VSG7"/>
<keyword evidence="6 8" id="KW-0472">Membrane</keyword>
<dbReference type="PROSITE" id="PS50893">
    <property type="entry name" value="ABC_TRANSPORTER_2"/>
    <property type="match status" value="1"/>
</dbReference>
<dbReference type="GO" id="GO:0005886">
    <property type="term" value="C:plasma membrane"/>
    <property type="evidence" value="ECO:0007669"/>
    <property type="project" value="UniProtKB-SubCell"/>
</dbReference>
<dbReference type="EMBL" id="CP006018">
    <property type="protein sequence ID" value="AIC91296.1"/>
    <property type="molecule type" value="Genomic_DNA"/>
</dbReference>
<dbReference type="InterPro" id="IPR036640">
    <property type="entry name" value="ABC1_TM_sf"/>
</dbReference>
<evidence type="ECO:0000256" key="7">
    <source>
        <dbReference type="SAM" id="MobiDB-lite"/>
    </source>
</evidence>
<evidence type="ECO:0000259" key="10">
    <source>
        <dbReference type="PROSITE" id="PS50929"/>
    </source>
</evidence>
<dbReference type="KEGG" id="bii:BINDI_0010"/>
<feature type="domain" description="ABC transporter" evidence="9">
    <location>
        <begin position="384"/>
        <end position="617"/>
    </location>
</feature>
<feature type="region of interest" description="Disordered" evidence="7">
    <location>
        <begin position="326"/>
        <end position="379"/>
    </location>
</feature>
<dbReference type="GO" id="GO:0140359">
    <property type="term" value="F:ABC-type transporter activity"/>
    <property type="evidence" value="ECO:0007669"/>
    <property type="project" value="InterPro"/>
</dbReference>
<dbReference type="SMART" id="SM00382">
    <property type="entry name" value="AAA"/>
    <property type="match status" value="1"/>
</dbReference>
<evidence type="ECO:0000256" key="1">
    <source>
        <dbReference type="ARBA" id="ARBA00004651"/>
    </source>
</evidence>
<organism evidence="11 12">
    <name type="scientific">Bifidobacterium [indicum] DSM 20214 = LMG 11587</name>
    <dbReference type="NCBI Taxonomy" id="1341694"/>
    <lineage>
        <taxon>Bacteria</taxon>
        <taxon>Bacillati</taxon>
        <taxon>Actinomycetota</taxon>
        <taxon>Actinomycetes</taxon>
        <taxon>Bifidobacteriales</taxon>
        <taxon>Bifidobacteriaceae</taxon>
        <taxon>Bifidobacterium</taxon>
    </lineage>
</organism>
<accession>A0A087VSG7</accession>
<dbReference type="GO" id="GO:0005524">
    <property type="term" value="F:ATP binding"/>
    <property type="evidence" value="ECO:0007669"/>
    <property type="project" value="UniProtKB-KW"/>
</dbReference>
<dbReference type="InterPro" id="IPR003593">
    <property type="entry name" value="AAA+_ATPase"/>
</dbReference>
<feature type="compositionally biased region" description="Basic and acidic residues" evidence="7">
    <location>
        <begin position="326"/>
        <end position="342"/>
    </location>
</feature>
<dbReference type="SUPFAM" id="SSF52540">
    <property type="entry name" value="P-loop containing nucleoside triphosphate hydrolases"/>
    <property type="match status" value="1"/>
</dbReference>
<dbReference type="HOGENOM" id="CLU_000604_84_9_11"/>
<dbReference type="InterPro" id="IPR011527">
    <property type="entry name" value="ABC1_TM_dom"/>
</dbReference>
<dbReference type="PANTHER" id="PTHR24221">
    <property type="entry name" value="ATP-BINDING CASSETTE SUB-FAMILY B"/>
    <property type="match status" value="1"/>
</dbReference>
<feature type="transmembrane region" description="Helical" evidence="8">
    <location>
        <begin position="168"/>
        <end position="184"/>
    </location>
</feature>
<evidence type="ECO:0000256" key="4">
    <source>
        <dbReference type="ARBA" id="ARBA00022840"/>
    </source>
</evidence>
<dbReference type="OrthoDB" id="9806127at2"/>
<dbReference type="Gene3D" id="3.40.50.300">
    <property type="entry name" value="P-loop containing nucleotide triphosphate hydrolases"/>
    <property type="match status" value="1"/>
</dbReference>
<evidence type="ECO:0000256" key="5">
    <source>
        <dbReference type="ARBA" id="ARBA00022989"/>
    </source>
</evidence>
<dbReference type="InterPro" id="IPR039421">
    <property type="entry name" value="Type_1_exporter"/>
</dbReference>
<sequence length="628" mass="67390">MESSMINKELLHLPGAKVSGSVILGLLHTVGAVAELVIMILSIYALGFLWGLPVPGLLIPLVGRIPALAVSLVVLILVRGLCLLAISRCSASLGTSISTALSEDLYLSMFDGRQRKVDGNRPNQSLAMLSTEGVKRVASYFTDFLPILFQSVMMLPVVLLVLLPVSPVGAIVVLVGMVVMPFTLRMGTKRNTKVQTAHLRKYDKVGVHFEESLRGLNTLKIFHADQAEADRLAEDSEGFRRQTMAVLAGQLRSLINADMMVHLTVILAAVLTVLVQWGSGPRIWLLPSIVVVLTGVRLFAPAQRMSYLAHAGVVATRQGKAIAAIRRERQEEEAHDRADREASGPAGSESSQGAQADTDAGQDGATVEQVDPGDGEGAGAKCGVKAGDLRFTYPDGFTALHALNFELPQQGHIGIVGASGSGKSTLASILSGQLKGYEGSLSVFGNQVSRMSPSDLITSQTVVRGTDHLFSGTLRSNLDPAGVGYSDEVLKQALRDVDLQDLLNRPEGLESRLEPGGSNLSGGQRQRLSIARGLLRGSRLYIFDEATSAVDREHDASLSALMDRLGRSSLVITITHRLAGVRDADRILLLDQGHLVESGDFDQLMEAGGLFAAQWNEQERYEELEAAR</sequence>